<dbReference type="Pfam" id="PF08350">
    <property type="entry name" value="FilR1_middle"/>
    <property type="match status" value="1"/>
</dbReference>
<dbReference type="EMBL" id="CP039141">
    <property type="protein sequence ID" value="QCQ77313.1"/>
    <property type="molecule type" value="Genomic_DNA"/>
</dbReference>
<dbReference type="Proteomes" id="UP000011603">
    <property type="component" value="Unassembled WGS sequence"/>
</dbReference>
<dbReference type="InterPro" id="IPR013561">
    <property type="entry name" value="FilR1_middle_dom"/>
</dbReference>
<dbReference type="EMBL" id="CP001870">
    <property type="protein sequence ID" value="AFK20884.1"/>
    <property type="molecule type" value="Genomic_DNA"/>
</dbReference>
<evidence type="ECO:0000313" key="7">
    <source>
        <dbReference type="Proteomes" id="UP000006469"/>
    </source>
</evidence>
<reference evidence="3 7" key="2">
    <citation type="journal article" date="2012" name="J. Bacteriol.">
        <title>Complete genome sequence of the metabolically versatile halophilic archaeon Haloferax mediterranei, a poly(3-hydroxybutyrate-co-3-hydroxyvalerate) producer.</title>
        <authorList>
            <person name="Han J."/>
            <person name="Zhang F."/>
            <person name="Hou J."/>
            <person name="Liu X."/>
            <person name="Li M."/>
            <person name="Liu H."/>
            <person name="Cai L."/>
            <person name="Zhang B."/>
            <person name="Chen Y."/>
            <person name="Zhou J."/>
            <person name="Hu S."/>
            <person name="Xiang H."/>
        </authorList>
    </citation>
    <scope>NUCLEOTIDE SEQUENCE [LARGE SCALE GENOMIC DNA]</scope>
    <source>
        <strain evidence="7">ATCC 33500 / DSM 1411 / JCM 8866 / NBRC 14739 / NCIMB 2177 / R-4</strain>
        <strain evidence="3">CGMCC 1.2087</strain>
        <plasmid evidence="7">pHM300</plasmid>
    </source>
</reference>
<evidence type="ECO:0000313" key="3">
    <source>
        <dbReference type="EMBL" id="AFK20884.1"/>
    </source>
</evidence>
<dbReference type="SUPFAM" id="SSF46785">
    <property type="entry name" value="Winged helix' DNA-binding domain"/>
    <property type="match status" value="1"/>
</dbReference>
<dbReference type="EMBL" id="CP007553">
    <property type="protein sequence ID" value="AHZ24247.1"/>
    <property type="molecule type" value="Genomic_DNA"/>
</dbReference>
<dbReference type="Pfam" id="PF25213">
    <property type="entry name" value="HVO_A0261_N"/>
    <property type="match status" value="1"/>
</dbReference>
<dbReference type="KEGG" id="hme:HFX_5047"/>
<reference evidence="3" key="5">
    <citation type="submission" date="2014-05" db="EMBL/GenBank/DDBJ databases">
        <authorList>
            <person name="Wang L."/>
            <person name="Yang H."/>
            <person name="Xiang H."/>
        </authorList>
    </citation>
    <scope>NUCLEOTIDE SEQUENCE</scope>
    <source>
        <strain evidence="3">CGMCC 1.2087</strain>
        <plasmid evidence="3">pHM300</plasmid>
    </source>
</reference>
<dbReference type="InterPro" id="IPR036388">
    <property type="entry name" value="WH-like_DNA-bd_sf"/>
</dbReference>
<evidence type="ECO:0000313" key="4">
    <source>
        <dbReference type="EMBL" id="AHZ24247.1"/>
    </source>
</evidence>
<geneLocation type="plasmid" evidence="3 7">
    <name>pHM300</name>
</geneLocation>
<gene>
    <name evidence="3" type="ordered locus">HFX_5047</name>
    <name evidence="4" type="ORF">BM92_18770</name>
    <name evidence="5" type="ORF">C439_00965</name>
    <name evidence="6" type="ORF">E6P09_18565</name>
</gene>
<dbReference type="EMBL" id="AOLO01000001">
    <property type="protein sequence ID" value="EMA05326.1"/>
    <property type="molecule type" value="Genomic_DNA"/>
</dbReference>
<dbReference type="Proteomes" id="UP000006469">
    <property type="component" value="Plasmid pHM300"/>
</dbReference>
<dbReference type="Proteomes" id="UP000299011">
    <property type="component" value="Plasmid pHME322"/>
</dbReference>
<evidence type="ECO:0000313" key="9">
    <source>
        <dbReference type="Proteomes" id="UP000027075"/>
    </source>
</evidence>
<feature type="domain" description="HVO-A0261-like N-terminal" evidence="2">
    <location>
        <begin position="14"/>
        <end position="86"/>
    </location>
</feature>
<dbReference type="Gene3D" id="1.10.10.10">
    <property type="entry name" value="Winged helix-like DNA-binding domain superfamily/Winged helix DNA-binding domain"/>
    <property type="match status" value="1"/>
</dbReference>
<evidence type="ECO:0000313" key="8">
    <source>
        <dbReference type="Proteomes" id="UP000011603"/>
    </source>
</evidence>
<sequence>MSNQTRDDELLDVLHKRCTILEAVSDQPYTKPELVDVIGTSRSTIDRGIGDLKSVGCVERHNGKYSLTTKGRLALAEYTKYTDIVENLGRAGEILNYLPSDSPVSQAFLDDVSVYSSNPNVPDSALEASNKLLSSSTRLVGLAPTALSTYPHIIESSMRDQGISTEIVIEETVLDSIIEVRGEIMSRLASHEDVQFYRTDAELPYALWIIEQEDGATAGITVYENGGIQGVLMNDNPAAVSWARDVYREHRDCAVEARVSLESVK</sequence>
<keyword evidence="8" id="KW-1185">Reference proteome</keyword>
<dbReference type="GeneID" id="40158464"/>
<evidence type="ECO:0000313" key="6">
    <source>
        <dbReference type="EMBL" id="QCQ77313.1"/>
    </source>
</evidence>
<dbReference type="InterPro" id="IPR057527">
    <property type="entry name" value="HVO_A0261-like_N"/>
</dbReference>
<reference evidence="3" key="1">
    <citation type="journal article" date="2012" name="Appl. Environ. Microbiol.">
        <title>Identification of the haloarchaeal phasin (PhaP) that functions in polyhydroxyalkanoate accumulation and granule formation in Haloferax mediterranei.</title>
        <authorList>
            <person name="Cai S."/>
            <person name="Cai L."/>
            <person name="Liu H."/>
            <person name="Liu X."/>
            <person name="Han J."/>
            <person name="Zhou J."/>
            <person name="Xiang H."/>
        </authorList>
    </citation>
    <scope>NUCLEOTIDE SEQUENCE</scope>
    <source>
        <strain evidence="3">CGMCC 1.2087</strain>
    </source>
</reference>
<evidence type="ECO:0000259" key="2">
    <source>
        <dbReference type="Pfam" id="PF25213"/>
    </source>
</evidence>
<accession>I3R9H4</accession>
<geneLocation type="plasmid" evidence="6 10">
    <name>pHME322</name>
</geneLocation>
<dbReference type="RefSeq" id="WP_004056398.1">
    <property type="nucleotide sequence ID" value="NC_017943.1"/>
</dbReference>
<geneLocation type="plasmid" evidence="4 9">
    <name>HMPLAS2</name>
</geneLocation>
<dbReference type="OrthoDB" id="11410at2157"/>
<proteinExistence type="predicted"/>
<protein>
    <submittedName>
        <fullName evidence="3">Uncharacterized protein</fullName>
    </submittedName>
</protein>
<name>I3R9H4_HALMT</name>
<keyword evidence="3" id="KW-0614">Plasmid</keyword>
<dbReference type="InterPro" id="IPR036390">
    <property type="entry name" value="WH_DNA-bd_sf"/>
</dbReference>
<dbReference type="PATRIC" id="fig|523841.21.peg.194"/>
<dbReference type="AlphaFoldDB" id="I3R9H4"/>
<feature type="domain" description="Methanogenesis regulatory protein FilR1 middle" evidence="1">
    <location>
        <begin position="123"/>
        <end position="252"/>
    </location>
</feature>
<reference evidence="6 10" key="6">
    <citation type="submission" date="2019-04" db="EMBL/GenBank/DDBJ databases">
        <title>Methylomes of two halophilic Archaea, Haloarcula marismortui and Haloferax mediterranei.</title>
        <authorList>
            <person name="DasSarma S."/>
            <person name="DasSarma P."/>
            <person name="DasSarma S."/>
            <person name="Fomenkov A."/>
            <person name="Vincze T."/>
            <person name="Anton B.P."/>
            <person name="Roberts R.J."/>
        </authorList>
    </citation>
    <scope>NUCLEOTIDE SEQUENCE [LARGE SCALE GENOMIC DNA]</scope>
    <source>
        <strain evidence="6">ATCC 33500</strain>
        <strain evidence="10">ATCC 33500 / DSM 1411 / JCM 8866 / NBRC 14739 / NCIMB 2177 / R-4</strain>
        <plasmid evidence="6 10">pHME322</plasmid>
    </source>
</reference>
<reference evidence="4 9" key="4">
    <citation type="submission" date="2014-04" db="EMBL/GenBank/DDBJ databases">
        <title>Transcriptional profiles of Haloferax mediterranei on the basis of nitrogen availability.</title>
        <authorList>
            <person name="Bautista V."/>
        </authorList>
    </citation>
    <scope>NUCLEOTIDE SEQUENCE [LARGE SCALE GENOMIC DNA]</scope>
    <source>
        <strain evidence="4">ATCC 33500</strain>
        <strain evidence="9">ATCC 33500 / DSM 1411 / JCM 8866 / NBRC 14739 / NCIMB 2177 / R-4</strain>
        <plasmid evidence="4">HMPLAS2</plasmid>
        <plasmid evidence="9">Plasmid HMPLAS2</plasmid>
    </source>
</reference>
<dbReference type="HOGENOM" id="CLU_071220_1_0_2"/>
<evidence type="ECO:0000259" key="1">
    <source>
        <dbReference type="Pfam" id="PF08350"/>
    </source>
</evidence>
<dbReference type="Proteomes" id="UP000027075">
    <property type="component" value="Plasmid HMPLAS2"/>
</dbReference>
<organism evidence="3 7">
    <name type="scientific">Haloferax mediterranei (strain ATCC 33500 / DSM 1411 / JCM 8866 / NBRC 14739 / NCIMB 2177 / R-4)</name>
    <name type="common">Halobacterium mediterranei</name>
    <dbReference type="NCBI Taxonomy" id="523841"/>
    <lineage>
        <taxon>Archaea</taxon>
        <taxon>Methanobacteriati</taxon>
        <taxon>Methanobacteriota</taxon>
        <taxon>Stenosarchaea group</taxon>
        <taxon>Halobacteria</taxon>
        <taxon>Halobacteriales</taxon>
        <taxon>Haloferacaceae</taxon>
        <taxon>Haloferax</taxon>
    </lineage>
</organism>
<evidence type="ECO:0000313" key="10">
    <source>
        <dbReference type="Proteomes" id="UP000299011"/>
    </source>
</evidence>
<evidence type="ECO:0000313" key="5">
    <source>
        <dbReference type="EMBL" id="EMA05326.1"/>
    </source>
</evidence>
<reference evidence="5 8" key="3">
    <citation type="journal article" date="2014" name="PLoS Genet.">
        <title>Phylogenetically driven sequencing of extremely halophilic archaea reveals strategies for static and dynamic osmo-response.</title>
        <authorList>
            <person name="Becker E.A."/>
            <person name="Seitzer P.M."/>
            <person name="Tritt A."/>
            <person name="Larsen D."/>
            <person name="Krusor M."/>
            <person name="Yao A.I."/>
            <person name="Wu D."/>
            <person name="Madern D."/>
            <person name="Eisen J.A."/>
            <person name="Darling A.E."/>
            <person name="Facciotti M.T."/>
        </authorList>
    </citation>
    <scope>NUCLEOTIDE SEQUENCE [LARGE SCALE GENOMIC DNA]</scope>
    <source>
        <strain evidence="5">ATCC 33500</strain>
        <strain evidence="8">ATCC 33500 / DSM 1411 / JCM 8866 / NBRC 14739 / NCIMB 2177 / R-4</strain>
    </source>
</reference>